<protein>
    <submittedName>
        <fullName evidence="2">Unannotated protein</fullName>
    </submittedName>
</protein>
<dbReference type="AlphaFoldDB" id="A0A6J6CNL3"/>
<dbReference type="InterPro" id="IPR041497">
    <property type="entry name" value="Thump-like"/>
</dbReference>
<proteinExistence type="predicted"/>
<dbReference type="Gene3D" id="3.40.50.150">
    <property type="entry name" value="Vaccinia Virus protein VP39"/>
    <property type="match status" value="1"/>
</dbReference>
<name>A0A6J6CNL3_9ZZZZ</name>
<dbReference type="InterPro" id="IPR029063">
    <property type="entry name" value="SAM-dependent_MTases_sf"/>
</dbReference>
<evidence type="ECO:0000259" key="1">
    <source>
        <dbReference type="Pfam" id="PF18096"/>
    </source>
</evidence>
<gene>
    <name evidence="2" type="ORF">UFOPK1561_00429</name>
</gene>
<dbReference type="EMBL" id="CAEZSZ010000033">
    <property type="protein sequence ID" value="CAB4553160.1"/>
    <property type="molecule type" value="Genomic_DNA"/>
</dbReference>
<organism evidence="2">
    <name type="scientific">freshwater metagenome</name>
    <dbReference type="NCBI Taxonomy" id="449393"/>
    <lineage>
        <taxon>unclassified sequences</taxon>
        <taxon>metagenomes</taxon>
        <taxon>ecological metagenomes</taxon>
    </lineage>
</organism>
<reference evidence="2" key="1">
    <citation type="submission" date="2020-05" db="EMBL/GenBank/DDBJ databases">
        <authorList>
            <person name="Chiriac C."/>
            <person name="Salcher M."/>
            <person name="Ghai R."/>
            <person name="Kavagutti S V."/>
        </authorList>
    </citation>
    <scope>NUCLEOTIDE SEQUENCE</scope>
</reference>
<feature type="domain" description="THUMP-like" evidence="1">
    <location>
        <begin position="320"/>
        <end position="391"/>
    </location>
</feature>
<evidence type="ECO:0000313" key="2">
    <source>
        <dbReference type="EMBL" id="CAB4553160.1"/>
    </source>
</evidence>
<accession>A0A6J6CNL3</accession>
<dbReference type="Pfam" id="PF18096">
    <property type="entry name" value="Thump_like"/>
    <property type="match status" value="1"/>
</dbReference>
<sequence length="393" mass="43121">MDRQDFIRLLSPAGQQLLDEVGHLDAKADVVKLVSGLRSAGHEPALVAAVLTQAKLRRRAQSKFGPFADRMLFTEAGLEQASRLSVAALHAGRFRDAGLKRVADLGCGIGAESLAMASLDLEVGAFEIDEVTAAIATYNLAYFENVKVEQADVTEIDLSSFDGLYLDPARRDVAGRKFDPKAFSPDFSFVLEVSSTAPTGVKFGPGHPHDMIPSDCEAQWVSVNGDLVELTMWFGKLKREGIRRSALLTTANGKHEITSATGARLDAEYGELEEYVYEPDNSVIRSHLIGELAQKVQAHIFAPEIAYLSSSQKIDSPWLKGYRVLDNLVFDRKKLKAYLREKNIGVLEIKKRGSDVVPEELRKEMQLKGEGAATLIITRVGDAHRVLVCEPLS</sequence>
<dbReference type="SUPFAM" id="SSF53335">
    <property type="entry name" value="S-adenosyl-L-methionine-dependent methyltransferases"/>
    <property type="match status" value="1"/>
</dbReference>
<dbReference type="CDD" id="cd02440">
    <property type="entry name" value="AdoMet_MTases"/>
    <property type="match status" value="1"/>
</dbReference>